<dbReference type="SUPFAM" id="SSF55729">
    <property type="entry name" value="Acyl-CoA N-acyltransferases (Nat)"/>
    <property type="match status" value="1"/>
</dbReference>
<dbReference type="EC" id="2.3.1.-" evidence="1"/>
<comment type="caution">
    <text evidence="1">The sequence shown here is derived from an EMBL/GenBank/DDBJ whole genome shotgun (WGS) entry which is preliminary data.</text>
</comment>
<keyword evidence="1" id="KW-0012">Acyltransferase</keyword>
<dbReference type="Pfam" id="PF04339">
    <property type="entry name" value="FemAB_like"/>
    <property type="match status" value="1"/>
</dbReference>
<reference evidence="1 2" key="1">
    <citation type="submission" date="2023-10" db="EMBL/GenBank/DDBJ databases">
        <authorList>
            <person name="Wang X.X."/>
        </authorList>
    </citation>
    <scope>NUCLEOTIDE SEQUENCE [LARGE SCALE GENOMIC DNA]</scope>
    <source>
        <strain evidence="1 2">NBRC 12816</strain>
    </source>
</reference>
<sequence length="528" mass="55625">MSTTCCSTTAEEPAPALPVVETPSSGCCSTPEPAGKAAEEEASSCCGTEKPEPVEASGCCDAPAAEPEPAASGCCGPAEPEPATSGCCGPQEERAEPAEVRTGLSLDDAITALGGGVPQATDPTPYAQVDWLRATEASLRGAKAWHTVADRGEGDIAFLPGYVFDVDPIVDADPRTLLGWQPKDGTSACCSATTSCCESATDAVEALGTDAFFPSLLLGSPLGYRSEATASVEDPLLVADLVDRVVPAAIEAGIRSITAPWLHDSAYSDVLALALQAYGGDIAFHGENNLLDLQHDSYDAYLASLPSRKRRRVKEDRERADDSGTRIERKDREELRPLIGRITELVTQNRQKYEGGEDEAHIGALLTALVEGGADIRAYLVHKDDAVVAASVMVRRGKRLFVKWAGFDYEALGERSGVYFEIALDRPLRDAFAEGITAIEAGPGADEAKRLRGFRPGQIRSVVLVADSTLRPKVAELHAAYGQARRETLGAAGEAAPTTAIGRLKAKLLGSTAYEPIKPLQPEGGCCG</sequence>
<dbReference type="InterPro" id="IPR007434">
    <property type="entry name" value="FemAB-like"/>
</dbReference>
<accession>A0ABU4K2C0</accession>
<proteinExistence type="predicted"/>
<dbReference type="EMBL" id="JAWJZF010000279">
    <property type="protein sequence ID" value="MDX2291907.1"/>
    <property type="molecule type" value="Genomic_DNA"/>
</dbReference>
<dbReference type="Proteomes" id="UP001278571">
    <property type="component" value="Unassembled WGS sequence"/>
</dbReference>
<keyword evidence="2" id="KW-1185">Reference proteome</keyword>
<evidence type="ECO:0000313" key="1">
    <source>
        <dbReference type="EMBL" id="MDX2291907.1"/>
    </source>
</evidence>
<dbReference type="RefSeq" id="WP_319008439.1">
    <property type="nucleotide sequence ID" value="NZ_JAWJZF010000279.1"/>
</dbReference>
<name>A0ABU4K2C0_9ACTN</name>
<keyword evidence="1" id="KW-0808">Transferase</keyword>
<dbReference type="InterPro" id="IPR016181">
    <property type="entry name" value="Acyl_CoA_acyltransferase"/>
</dbReference>
<dbReference type="GO" id="GO:0016746">
    <property type="term" value="F:acyltransferase activity"/>
    <property type="evidence" value="ECO:0007669"/>
    <property type="project" value="UniProtKB-KW"/>
</dbReference>
<organism evidence="1 2">
    <name type="scientific">Streptomyces roseolus</name>
    <dbReference type="NCBI Taxonomy" id="67358"/>
    <lineage>
        <taxon>Bacteria</taxon>
        <taxon>Bacillati</taxon>
        <taxon>Actinomycetota</taxon>
        <taxon>Actinomycetes</taxon>
        <taxon>Kitasatosporales</taxon>
        <taxon>Streptomycetaceae</taxon>
        <taxon>Streptomyces</taxon>
    </lineage>
</organism>
<gene>
    <name evidence="1" type="ORF">R2363_06960</name>
</gene>
<protein>
    <submittedName>
        <fullName evidence="1">GNAT family N-acetyltransferase</fullName>
        <ecNumber evidence="1">2.3.1.-</ecNumber>
    </submittedName>
</protein>
<dbReference type="Gene3D" id="3.40.630.30">
    <property type="match status" value="1"/>
</dbReference>
<evidence type="ECO:0000313" key="2">
    <source>
        <dbReference type="Proteomes" id="UP001278571"/>
    </source>
</evidence>